<proteinExistence type="predicted"/>
<keyword evidence="7" id="KW-1185">Reference proteome</keyword>
<dbReference type="EMBL" id="JBGMEL010000012">
    <property type="protein sequence ID" value="MFA0791458.1"/>
    <property type="molecule type" value="Genomic_DNA"/>
</dbReference>
<keyword evidence="4" id="KW-0812">Transmembrane</keyword>
<sequence length="230" mass="26306">MKSTFKQMGNYLAHLDRSLLKWAHQHDFRNPQLIKLLIRIGDAPFWILSVVFFAAAGELFGNMRLENISILLMFALIVSNIIFNPIKIHFKRLRPYANKDLQKKLGIQITNRDLSTGSKESESFPSGHVLWTSVSVIVICSQLGWVSVLVLGWLIPAILFLRPYLGVHHPSDALAGLLLGIAVSALTIYLSPSLINLLRYVKEHYLLIYVYWLCITVFLFIGFKLWSRRV</sequence>
<evidence type="ECO:0000313" key="6">
    <source>
        <dbReference type="EMBL" id="MFA0791458.1"/>
    </source>
</evidence>
<dbReference type="RefSeq" id="WP_371843918.1">
    <property type="nucleotide sequence ID" value="NZ_JBGMEL010000012.1"/>
</dbReference>
<organism evidence="6 7">
    <name type="scientific">Microbulbifer echini</name>
    <dbReference type="NCBI Taxonomy" id="1529067"/>
    <lineage>
        <taxon>Bacteria</taxon>
        <taxon>Pseudomonadati</taxon>
        <taxon>Pseudomonadota</taxon>
        <taxon>Gammaproteobacteria</taxon>
        <taxon>Cellvibrionales</taxon>
        <taxon>Microbulbiferaceae</taxon>
        <taxon>Microbulbifer</taxon>
    </lineage>
</organism>
<evidence type="ECO:0000256" key="4">
    <source>
        <dbReference type="SAM" id="Phobius"/>
    </source>
</evidence>
<dbReference type="Pfam" id="PF01569">
    <property type="entry name" value="PAP2"/>
    <property type="match status" value="1"/>
</dbReference>
<dbReference type="PANTHER" id="PTHR14969:SF13">
    <property type="entry name" value="AT30094P"/>
    <property type="match status" value="1"/>
</dbReference>
<feature type="transmembrane region" description="Helical" evidence="4">
    <location>
        <begin position="129"/>
        <end position="155"/>
    </location>
</feature>
<gene>
    <name evidence="6" type="ORF">ACCI51_12945</name>
</gene>
<feature type="transmembrane region" description="Helical" evidence="4">
    <location>
        <begin position="68"/>
        <end position="86"/>
    </location>
</feature>
<dbReference type="Gene3D" id="1.20.144.10">
    <property type="entry name" value="Phosphatidic acid phosphatase type 2/haloperoxidase"/>
    <property type="match status" value="1"/>
</dbReference>
<evidence type="ECO:0000256" key="3">
    <source>
        <dbReference type="ARBA" id="ARBA00047594"/>
    </source>
</evidence>
<feature type="transmembrane region" description="Helical" evidence="4">
    <location>
        <begin position="205"/>
        <end position="226"/>
    </location>
</feature>
<reference evidence="6 7" key="1">
    <citation type="submission" date="2024-08" db="EMBL/GenBank/DDBJ databases">
        <authorList>
            <person name="Ishaq N."/>
        </authorList>
    </citation>
    <scope>NUCLEOTIDE SEQUENCE [LARGE SCALE GENOMIC DNA]</scope>
    <source>
        <strain evidence="6 7">JCM 30400</strain>
    </source>
</reference>
<evidence type="ECO:0000256" key="1">
    <source>
        <dbReference type="ARBA" id="ARBA00012374"/>
    </source>
</evidence>
<dbReference type="SMART" id="SM00014">
    <property type="entry name" value="acidPPc"/>
    <property type="match status" value="1"/>
</dbReference>
<dbReference type="EC" id="3.6.1.27" evidence="1"/>
<protein>
    <recommendedName>
        <fullName evidence="1">undecaprenyl-diphosphate phosphatase</fullName>
        <ecNumber evidence="1">3.6.1.27</ecNumber>
    </recommendedName>
    <alternativeName>
        <fullName evidence="2">Undecaprenyl pyrophosphate phosphatase</fullName>
    </alternativeName>
</protein>
<keyword evidence="4" id="KW-1133">Transmembrane helix</keyword>
<feature type="domain" description="Phosphatidic acid phosphatase type 2/haloperoxidase" evidence="5">
    <location>
        <begin position="69"/>
        <end position="188"/>
    </location>
</feature>
<comment type="caution">
    <text evidence="6">The sequence shown here is derived from an EMBL/GenBank/DDBJ whole genome shotgun (WGS) entry which is preliminary data.</text>
</comment>
<feature type="transmembrane region" description="Helical" evidence="4">
    <location>
        <begin position="175"/>
        <end position="198"/>
    </location>
</feature>
<dbReference type="Proteomes" id="UP001569414">
    <property type="component" value="Unassembled WGS sequence"/>
</dbReference>
<evidence type="ECO:0000313" key="7">
    <source>
        <dbReference type="Proteomes" id="UP001569414"/>
    </source>
</evidence>
<dbReference type="CDD" id="cd01610">
    <property type="entry name" value="PAP2_like"/>
    <property type="match status" value="1"/>
</dbReference>
<name>A0ABV4NQ14_9GAMM</name>
<dbReference type="InterPro" id="IPR000326">
    <property type="entry name" value="PAP2/HPO"/>
</dbReference>
<comment type="catalytic activity">
    <reaction evidence="3">
        <text>di-trans,octa-cis-undecaprenyl diphosphate + H2O = di-trans,octa-cis-undecaprenyl phosphate + phosphate + H(+)</text>
        <dbReference type="Rhea" id="RHEA:28094"/>
        <dbReference type="ChEBI" id="CHEBI:15377"/>
        <dbReference type="ChEBI" id="CHEBI:15378"/>
        <dbReference type="ChEBI" id="CHEBI:43474"/>
        <dbReference type="ChEBI" id="CHEBI:58405"/>
        <dbReference type="ChEBI" id="CHEBI:60392"/>
        <dbReference type="EC" id="3.6.1.27"/>
    </reaction>
</comment>
<dbReference type="PANTHER" id="PTHR14969">
    <property type="entry name" value="SPHINGOSINE-1-PHOSPHATE PHOSPHOHYDROLASE"/>
    <property type="match status" value="1"/>
</dbReference>
<accession>A0ABV4NQ14</accession>
<dbReference type="SUPFAM" id="SSF48317">
    <property type="entry name" value="Acid phosphatase/Vanadium-dependent haloperoxidase"/>
    <property type="match status" value="1"/>
</dbReference>
<keyword evidence="4" id="KW-0472">Membrane</keyword>
<evidence type="ECO:0000259" key="5">
    <source>
        <dbReference type="SMART" id="SM00014"/>
    </source>
</evidence>
<feature type="transmembrane region" description="Helical" evidence="4">
    <location>
        <begin position="36"/>
        <end position="56"/>
    </location>
</feature>
<dbReference type="InterPro" id="IPR036938">
    <property type="entry name" value="PAP2/HPO_sf"/>
</dbReference>
<evidence type="ECO:0000256" key="2">
    <source>
        <dbReference type="ARBA" id="ARBA00032707"/>
    </source>
</evidence>